<dbReference type="PROSITE" id="PS50297">
    <property type="entry name" value="ANK_REP_REGION"/>
    <property type="match status" value="4"/>
</dbReference>
<keyword evidence="1" id="KW-0677">Repeat</keyword>
<dbReference type="PANTHER" id="PTHR24173">
    <property type="entry name" value="ANKYRIN REPEAT CONTAINING"/>
    <property type="match status" value="1"/>
</dbReference>
<feature type="repeat" description="ANK" evidence="3">
    <location>
        <begin position="10"/>
        <end position="42"/>
    </location>
</feature>
<accession>A0A6J1TKP5</accession>
<keyword evidence="5" id="KW-1185">Reference proteome</keyword>
<dbReference type="SMART" id="SM00248">
    <property type="entry name" value="ANK"/>
    <property type="match status" value="9"/>
</dbReference>
<evidence type="ECO:0000256" key="1">
    <source>
        <dbReference type="ARBA" id="ARBA00022737"/>
    </source>
</evidence>
<dbReference type="SUPFAM" id="SSF48403">
    <property type="entry name" value="Ankyrin repeat"/>
    <property type="match status" value="1"/>
</dbReference>
<evidence type="ECO:0000313" key="7">
    <source>
        <dbReference type="RefSeq" id="XP_026293910.1"/>
    </source>
</evidence>
<dbReference type="OrthoDB" id="5406014at2759"/>
<evidence type="ECO:0000256" key="2">
    <source>
        <dbReference type="ARBA" id="ARBA00023043"/>
    </source>
</evidence>
<proteinExistence type="predicted"/>
<dbReference type="RefSeq" id="XP_026293910.1">
    <property type="nucleotide sequence ID" value="XM_026438125.2"/>
</dbReference>
<evidence type="ECO:0000256" key="3">
    <source>
        <dbReference type="PROSITE-ProRule" id="PRU00023"/>
    </source>
</evidence>
<sequence>MNEWNNLFAYTPSPLINAASTGNLSLLQELLDTGKDPNLSDHRGWTPLHAAAANNQLESVKVLLQKTCINAQNRTHNGETAAELAVISNASLPVVQLLLEHGGRTVMRPYMLHVACFNGSLDIVKLLVSNGCDINVHEELNEQTPLHRAVEGKQQDVLQYLLSIGAKVNQGDSSSCTPLFEAVQQDSLQCAEILMKAGAKPNRRTYDGVTPLMMACQKGNIEMVKLLLLHGAKPNLYAKDYSMAITLAVHGGWTNIVQLLMPLLCQSTLLNAAASPSAGTVSLFCMAIDSESEDCLSILLEANLPHEIKIWPLQRKLRDMQPNAKYTKCGPMSFLLMDKMSEYGDRTIVILKKLIDCGFPVNIDKRNELPPLVAALLYPLLQPPVGQLEILDCLITTGAEVDYRSISTNKLPDALLAACLKCNGPALKTLLPNSAVCPHQLLEHFIAGKSTMFCYFLMAEASLGDDFTGLDAKVNTLVQNKSNCMWFNFLPRLRESFPTLQAITRRKVRLCLKNNARDTQEFLQSIESLNIPNLIKNFIRFKV</sequence>
<dbReference type="Proteomes" id="UP000504606">
    <property type="component" value="Unplaced"/>
</dbReference>
<dbReference type="RefSeq" id="XP_026293908.1">
    <property type="nucleotide sequence ID" value="XM_026438123.2"/>
</dbReference>
<feature type="domain" description="SOCS box" evidence="4">
    <location>
        <begin position="498"/>
        <end position="539"/>
    </location>
</feature>
<evidence type="ECO:0000313" key="5">
    <source>
        <dbReference type="Proteomes" id="UP000504606"/>
    </source>
</evidence>
<feature type="repeat" description="ANK" evidence="3">
    <location>
        <begin position="141"/>
        <end position="173"/>
    </location>
</feature>
<keyword evidence="2 3" id="KW-0040">ANK repeat</keyword>
<dbReference type="PRINTS" id="PR01415">
    <property type="entry name" value="ANKYRIN"/>
</dbReference>
<gene>
    <name evidence="6 7" type="primary">LOC113218001</name>
</gene>
<dbReference type="InterPro" id="IPR001496">
    <property type="entry name" value="SOCS_box"/>
</dbReference>
<feature type="repeat" description="ANK" evidence="3">
    <location>
        <begin position="207"/>
        <end position="239"/>
    </location>
</feature>
<dbReference type="Pfam" id="PF07525">
    <property type="entry name" value="SOCS_box"/>
    <property type="match status" value="1"/>
</dbReference>
<feature type="repeat" description="ANK" evidence="3">
    <location>
        <begin position="112"/>
        <end position="139"/>
    </location>
</feature>
<dbReference type="Pfam" id="PF12796">
    <property type="entry name" value="Ank_2"/>
    <property type="match status" value="3"/>
</dbReference>
<dbReference type="Gene3D" id="1.25.40.20">
    <property type="entry name" value="Ankyrin repeat-containing domain"/>
    <property type="match status" value="3"/>
</dbReference>
<name>A0A6J1TKP5_FRAOC</name>
<dbReference type="PANTHER" id="PTHR24173:SF74">
    <property type="entry name" value="ANKYRIN REPEAT DOMAIN-CONTAINING PROTEIN 16"/>
    <property type="match status" value="1"/>
</dbReference>
<dbReference type="InterPro" id="IPR036770">
    <property type="entry name" value="Ankyrin_rpt-contain_sf"/>
</dbReference>
<dbReference type="PROSITE" id="PS50088">
    <property type="entry name" value="ANK_REPEAT"/>
    <property type="match status" value="5"/>
</dbReference>
<evidence type="ECO:0000259" key="4">
    <source>
        <dbReference type="Pfam" id="PF07525"/>
    </source>
</evidence>
<dbReference type="InterPro" id="IPR002110">
    <property type="entry name" value="Ankyrin_rpt"/>
</dbReference>
<dbReference type="GeneID" id="113218001"/>
<reference evidence="6 7" key="1">
    <citation type="submission" date="2025-04" db="UniProtKB">
        <authorList>
            <consortium name="RefSeq"/>
        </authorList>
    </citation>
    <scope>IDENTIFICATION</scope>
    <source>
        <tissue evidence="6 7">Whole organism</tissue>
    </source>
</reference>
<protein>
    <submittedName>
        <fullName evidence="6 7">Ankyrin repeat and SOCS box protein 3-like</fullName>
    </submittedName>
</protein>
<evidence type="ECO:0000313" key="6">
    <source>
        <dbReference type="RefSeq" id="XP_026293908.1"/>
    </source>
</evidence>
<organism evidence="5 6">
    <name type="scientific">Frankliniella occidentalis</name>
    <name type="common">Western flower thrips</name>
    <name type="synonym">Euthrips occidentalis</name>
    <dbReference type="NCBI Taxonomy" id="133901"/>
    <lineage>
        <taxon>Eukaryota</taxon>
        <taxon>Metazoa</taxon>
        <taxon>Ecdysozoa</taxon>
        <taxon>Arthropoda</taxon>
        <taxon>Hexapoda</taxon>
        <taxon>Insecta</taxon>
        <taxon>Pterygota</taxon>
        <taxon>Neoptera</taxon>
        <taxon>Paraneoptera</taxon>
        <taxon>Thysanoptera</taxon>
        <taxon>Terebrantia</taxon>
        <taxon>Thripoidea</taxon>
        <taxon>Thripidae</taxon>
        <taxon>Frankliniella</taxon>
    </lineage>
</organism>
<dbReference type="KEGG" id="foc:113218001"/>
<feature type="repeat" description="ANK" evidence="3">
    <location>
        <begin position="43"/>
        <end position="66"/>
    </location>
</feature>
<dbReference type="AlphaFoldDB" id="A0A6J1TKP5"/>